<comment type="caution">
    <text evidence="6">The sequence shown here is derived from an EMBL/GenBank/DDBJ whole genome shotgun (WGS) entry which is preliminary data.</text>
</comment>
<dbReference type="EMBL" id="JAASQJ010000001">
    <property type="protein sequence ID" value="NIJ52295.1"/>
    <property type="molecule type" value="Genomic_DNA"/>
</dbReference>
<sequence>MAKEHWQKDLQLINAWQNGNERAFAEIYKQNYVKVKGALVQNLGISAEMAEEMFDEAMIVLNEKKRTFILEGLLSTFLYKIAKNKSIDELRKGQVKMLKNSIDLDDAEAEINDWSSQTFDHTTFAFDTEEADKILRQALHIMDGSICGNIFNLQYWGRLKLKDVAENLQMNESYIRRKVKECERKLKETVEILRSREL</sequence>
<evidence type="ECO:0000256" key="3">
    <source>
        <dbReference type="ARBA" id="ARBA00023082"/>
    </source>
</evidence>
<evidence type="ECO:0000256" key="4">
    <source>
        <dbReference type="ARBA" id="ARBA00023125"/>
    </source>
</evidence>
<proteinExistence type="inferred from homology"/>
<evidence type="ECO:0000256" key="5">
    <source>
        <dbReference type="ARBA" id="ARBA00023163"/>
    </source>
</evidence>
<keyword evidence="2" id="KW-0805">Transcription regulation</keyword>
<evidence type="ECO:0000313" key="7">
    <source>
        <dbReference type="Proteomes" id="UP001179181"/>
    </source>
</evidence>
<name>A0ABX0ULG3_9BACT</name>
<accession>A0ABX0ULG3</accession>
<dbReference type="InterPro" id="IPR039425">
    <property type="entry name" value="RNA_pol_sigma-70-like"/>
</dbReference>
<dbReference type="NCBIfam" id="TIGR02937">
    <property type="entry name" value="sigma70-ECF"/>
    <property type="match status" value="1"/>
</dbReference>
<dbReference type="PANTHER" id="PTHR43133:SF8">
    <property type="entry name" value="RNA POLYMERASE SIGMA FACTOR HI_1459-RELATED"/>
    <property type="match status" value="1"/>
</dbReference>
<keyword evidence="5" id="KW-0804">Transcription</keyword>
<dbReference type="RefSeq" id="WP_167268486.1">
    <property type="nucleotide sequence ID" value="NZ_JAASQJ010000001.1"/>
</dbReference>
<dbReference type="InterPro" id="IPR013324">
    <property type="entry name" value="RNA_pol_sigma_r3/r4-like"/>
</dbReference>
<evidence type="ECO:0000256" key="2">
    <source>
        <dbReference type="ARBA" id="ARBA00023015"/>
    </source>
</evidence>
<dbReference type="Gene3D" id="1.10.1740.10">
    <property type="match status" value="1"/>
</dbReference>
<keyword evidence="3" id="KW-0731">Sigma factor</keyword>
<evidence type="ECO:0000256" key="1">
    <source>
        <dbReference type="ARBA" id="ARBA00010641"/>
    </source>
</evidence>
<evidence type="ECO:0000313" key="6">
    <source>
        <dbReference type="EMBL" id="NIJ52295.1"/>
    </source>
</evidence>
<dbReference type="InterPro" id="IPR014284">
    <property type="entry name" value="RNA_pol_sigma-70_dom"/>
</dbReference>
<gene>
    <name evidence="6" type="ORF">FHS68_001451</name>
</gene>
<organism evidence="6 7">
    <name type="scientific">Dyadobacter arcticus</name>
    <dbReference type="NCBI Taxonomy" id="1078754"/>
    <lineage>
        <taxon>Bacteria</taxon>
        <taxon>Pseudomonadati</taxon>
        <taxon>Bacteroidota</taxon>
        <taxon>Cytophagia</taxon>
        <taxon>Cytophagales</taxon>
        <taxon>Spirosomataceae</taxon>
        <taxon>Dyadobacter</taxon>
    </lineage>
</organism>
<reference evidence="6 7" key="1">
    <citation type="submission" date="2020-03" db="EMBL/GenBank/DDBJ databases">
        <title>Genomic Encyclopedia of Type Strains, Phase IV (KMG-IV): sequencing the most valuable type-strain genomes for metagenomic binning, comparative biology and taxonomic classification.</title>
        <authorList>
            <person name="Goeker M."/>
        </authorList>
    </citation>
    <scope>NUCLEOTIDE SEQUENCE [LARGE SCALE GENOMIC DNA]</scope>
    <source>
        <strain evidence="6 7">DSM 102865</strain>
    </source>
</reference>
<comment type="similarity">
    <text evidence="1">Belongs to the sigma-70 factor family. ECF subfamily.</text>
</comment>
<dbReference type="SUPFAM" id="SSF88659">
    <property type="entry name" value="Sigma3 and sigma4 domains of RNA polymerase sigma factors"/>
    <property type="match status" value="1"/>
</dbReference>
<dbReference type="PANTHER" id="PTHR43133">
    <property type="entry name" value="RNA POLYMERASE ECF-TYPE SIGMA FACTO"/>
    <property type="match status" value="1"/>
</dbReference>
<keyword evidence="4" id="KW-0238">DNA-binding</keyword>
<dbReference type="Proteomes" id="UP001179181">
    <property type="component" value="Unassembled WGS sequence"/>
</dbReference>
<protein>
    <submittedName>
        <fullName evidence="6">RNA polymerase sigma factor (Sigma-70 family)</fullName>
    </submittedName>
</protein>
<dbReference type="SUPFAM" id="SSF88946">
    <property type="entry name" value="Sigma2 domain of RNA polymerase sigma factors"/>
    <property type="match status" value="1"/>
</dbReference>
<keyword evidence="7" id="KW-1185">Reference proteome</keyword>
<dbReference type="InterPro" id="IPR013325">
    <property type="entry name" value="RNA_pol_sigma_r2"/>
</dbReference>